<dbReference type="AlphaFoldDB" id="A0A8H7ZMC2"/>
<gene>
    <name evidence="1" type="ORF">BJ554DRAFT_4745</name>
</gene>
<sequence>MQIIRNRATVARCEELLESSGFAPAPILGSLASGGQAQTGQQANIRKVIDYFVDKVETYQKERKIVCFTADQVDLIKSNNESLELCLPHPNLHIPTRYSEVPAQVAYSRQLLRVVASDLKCKDLGVDARSDVDVLSVS</sequence>
<accession>A0A8H7ZMC2</accession>
<protein>
    <submittedName>
        <fullName evidence="1">Uncharacterized protein</fullName>
    </submittedName>
</protein>
<evidence type="ECO:0000313" key="1">
    <source>
        <dbReference type="EMBL" id="KAG5455734.1"/>
    </source>
</evidence>
<comment type="caution">
    <text evidence="1">The sequence shown here is derived from an EMBL/GenBank/DDBJ whole genome shotgun (WGS) entry which is preliminary data.</text>
</comment>
<reference evidence="1 2" key="1">
    <citation type="journal article" name="Sci. Rep.">
        <title>Genome-scale phylogenetic analyses confirm Olpidium as the closest living zoosporic fungus to the non-flagellated, terrestrial fungi.</title>
        <authorList>
            <person name="Chang Y."/>
            <person name="Rochon D."/>
            <person name="Sekimoto S."/>
            <person name="Wang Y."/>
            <person name="Chovatia M."/>
            <person name="Sandor L."/>
            <person name="Salamov A."/>
            <person name="Grigoriev I.V."/>
            <person name="Stajich J.E."/>
            <person name="Spatafora J.W."/>
        </authorList>
    </citation>
    <scope>NUCLEOTIDE SEQUENCE [LARGE SCALE GENOMIC DNA]</scope>
    <source>
        <strain evidence="1">S191</strain>
    </source>
</reference>
<organism evidence="1 2">
    <name type="scientific">Olpidium bornovanus</name>
    <dbReference type="NCBI Taxonomy" id="278681"/>
    <lineage>
        <taxon>Eukaryota</taxon>
        <taxon>Fungi</taxon>
        <taxon>Fungi incertae sedis</taxon>
        <taxon>Olpidiomycota</taxon>
        <taxon>Olpidiomycotina</taxon>
        <taxon>Olpidiomycetes</taxon>
        <taxon>Olpidiales</taxon>
        <taxon>Olpidiaceae</taxon>
        <taxon>Olpidium</taxon>
    </lineage>
</organism>
<evidence type="ECO:0000313" key="2">
    <source>
        <dbReference type="Proteomes" id="UP000673691"/>
    </source>
</evidence>
<proteinExistence type="predicted"/>
<dbReference type="Proteomes" id="UP000673691">
    <property type="component" value="Unassembled WGS sequence"/>
</dbReference>
<dbReference type="EMBL" id="JAEFCI010012874">
    <property type="protein sequence ID" value="KAG5455734.1"/>
    <property type="molecule type" value="Genomic_DNA"/>
</dbReference>
<keyword evidence="2" id="KW-1185">Reference proteome</keyword>
<dbReference type="OrthoDB" id="2012278at2759"/>
<name>A0A8H7ZMC2_9FUNG</name>